<feature type="compositionally biased region" description="Pro residues" evidence="8">
    <location>
        <begin position="79"/>
        <end position="96"/>
    </location>
</feature>
<feature type="domain" description="RCC1-like" evidence="11">
    <location>
        <begin position="337"/>
        <end position="636"/>
    </location>
</feature>
<comment type="subcellular location">
    <subcellularLocation>
        <location evidence="1">Cell envelope</location>
    </subcellularLocation>
</comment>
<dbReference type="EMBL" id="VMHJ01000001">
    <property type="protein sequence ID" value="TSJ86186.1"/>
    <property type="molecule type" value="Genomic_DNA"/>
</dbReference>
<protein>
    <submittedName>
        <fullName evidence="12">Uncharacterized protein</fullName>
    </submittedName>
</protein>
<gene>
    <name evidence="12" type="ORF">FPK29_00265</name>
</gene>
<reference evidence="12 13" key="1">
    <citation type="submission" date="2019-07" db="EMBL/GenBank/DDBJ databases">
        <title>Bifidobacterium asteroides genomes.</title>
        <authorList>
            <person name="Zheng H."/>
        </authorList>
    </citation>
    <scope>NUCLEOTIDE SEQUENCE [LARGE SCALE GENOMIC DNA]</scope>
    <source>
        <strain evidence="12 13">W8111</strain>
    </source>
</reference>
<dbReference type="SUPFAM" id="SSF50965">
    <property type="entry name" value="Galactose oxidase, central domain"/>
    <property type="match status" value="1"/>
</dbReference>
<keyword evidence="3" id="KW-0964">Secreted</keyword>
<dbReference type="InterPro" id="IPR019931">
    <property type="entry name" value="LPXTG_anchor"/>
</dbReference>
<dbReference type="PROSITE" id="PS50012">
    <property type="entry name" value="RCC1_3"/>
    <property type="match status" value="14"/>
</dbReference>
<feature type="region of interest" description="Disordered" evidence="8">
    <location>
        <begin position="1046"/>
        <end position="1067"/>
    </location>
</feature>
<dbReference type="Pfam" id="PF00415">
    <property type="entry name" value="RCC1"/>
    <property type="match status" value="1"/>
</dbReference>
<proteinExistence type="predicted"/>
<dbReference type="InterPro" id="IPR011043">
    <property type="entry name" value="Gal_Oxase/kelch_b-propeller"/>
</dbReference>
<evidence type="ECO:0000313" key="13">
    <source>
        <dbReference type="Proteomes" id="UP000317536"/>
    </source>
</evidence>
<dbReference type="InterPro" id="IPR013378">
    <property type="entry name" value="InlB-like_B-rpt"/>
</dbReference>
<dbReference type="Pfam" id="PF25390">
    <property type="entry name" value="WD40_RLD"/>
    <property type="match status" value="2"/>
</dbReference>
<accession>A0A556RBD4</accession>
<dbReference type="AlphaFoldDB" id="A0A556RBD4"/>
<dbReference type="PRINTS" id="PR00633">
    <property type="entry name" value="RCCNDNSATION"/>
</dbReference>
<evidence type="ECO:0000256" key="6">
    <source>
        <dbReference type="ARBA" id="ARBA00022737"/>
    </source>
</evidence>
<keyword evidence="9" id="KW-0472">Membrane</keyword>
<dbReference type="Proteomes" id="UP000317536">
    <property type="component" value="Unassembled WGS sequence"/>
</dbReference>
<feature type="compositionally biased region" description="Polar residues" evidence="8">
    <location>
        <begin position="317"/>
        <end position="333"/>
    </location>
</feature>
<evidence type="ECO:0000256" key="3">
    <source>
        <dbReference type="ARBA" id="ARBA00022525"/>
    </source>
</evidence>
<evidence type="ECO:0000256" key="4">
    <source>
        <dbReference type="ARBA" id="ARBA00022658"/>
    </source>
</evidence>
<keyword evidence="9" id="KW-1133">Transmembrane helix</keyword>
<keyword evidence="7" id="KW-0572">Peptidoglycan-anchor</keyword>
<dbReference type="GO" id="GO:0030313">
    <property type="term" value="C:cell envelope"/>
    <property type="evidence" value="ECO:0007669"/>
    <property type="project" value="UniProtKB-SubCell"/>
</dbReference>
<dbReference type="InterPro" id="IPR051553">
    <property type="entry name" value="Ran_GTPase-activating"/>
</dbReference>
<dbReference type="PANTHER" id="PTHR45982:SF1">
    <property type="entry name" value="REGULATOR OF CHROMOSOME CONDENSATION"/>
    <property type="match status" value="1"/>
</dbReference>
<evidence type="ECO:0000259" key="10">
    <source>
        <dbReference type="Pfam" id="PF00746"/>
    </source>
</evidence>
<evidence type="ECO:0000256" key="9">
    <source>
        <dbReference type="SAM" id="Phobius"/>
    </source>
</evidence>
<feature type="domain" description="Gram-positive cocci surface proteins LPxTG" evidence="10">
    <location>
        <begin position="1237"/>
        <end position="1273"/>
    </location>
</feature>
<dbReference type="Pfam" id="PF00746">
    <property type="entry name" value="Gram_pos_anchor"/>
    <property type="match status" value="1"/>
</dbReference>
<feature type="compositionally biased region" description="Low complexity" evidence="8">
    <location>
        <begin position="97"/>
        <end position="106"/>
    </location>
</feature>
<evidence type="ECO:0000256" key="5">
    <source>
        <dbReference type="ARBA" id="ARBA00022729"/>
    </source>
</evidence>
<evidence type="ECO:0000256" key="7">
    <source>
        <dbReference type="ARBA" id="ARBA00023088"/>
    </source>
</evidence>
<keyword evidence="4" id="KW-0344">Guanine-nucleotide releasing factor</keyword>
<dbReference type="InterPro" id="IPR042229">
    <property type="entry name" value="Listeria/Bacterioides_rpt_sf"/>
</dbReference>
<dbReference type="SUPFAM" id="SSF50985">
    <property type="entry name" value="RCC1/BLIP-II"/>
    <property type="match status" value="2"/>
</dbReference>
<evidence type="ECO:0000256" key="2">
    <source>
        <dbReference type="ARBA" id="ARBA00022512"/>
    </source>
</evidence>
<feature type="region of interest" description="Disordered" evidence="8">
    <location>
        <begin position="40"/>
        <end position="165"/>
    </location>
</feature>
<dbReference type="InterPro" id="IPR009091">
    <property type="entry name" value="RCC1/BLIP-II"/>
</dbReference>
<dbReference type="InterPro" id="IPR000408">
    <property type="entry name" value="Reg_chr_condens"/>
</dbReference>
<organism evidence="12 13">
    <name type="scientific">Bifidobacterium asteroides</name>
    <dbReference type="NCBI Taxonomy" id="1684"/>
    <lineage>
        <taxon>Bacteria</taxon>
        <taxon>Bacillati</taxon>
        <taxon>Actinomycetota</taxon>
        <taxon>Actinomycetes</taxon>
        <taxon>Bifidobacteriales</taxon>
        <taxon>Bifidobacteriaceae</taxon>
        <taxon>Bifidobacterium</taxon>
    </lineage>
</organism>
<keyword evidence="2" id="KW-0134">Cell wall</keyword>
<keyword evidence="5" id="KW-0732">Signal</keyword>
<dbReference type="Pfam" id="PF09479">
    <property type="entry name" value="Flg_new"/>
    <property type="match status" value="2"/>
</dbReference>
<keyword evidence="6" id="KW-0677">Repeat</keyword>
<evidence type="ECO:0000256" key="8">
    <source>
        <dbReference type="SAM" id="MobiDB-lite"/>
    </source>
</evidence>
<sequence length="1279" mass="131915">MPIMRQHTNTHSRRAILVSMLLAIILPASLIAGGLATADTADGESATGASTPALPESTDQEGRHTPGTDRQNPGATPAMPTPTLPAGPKSPLPSPSPLNTASPLTSAQATPKKPSDTGIQSKTTDSQPQTRAAYTVTFNDPDGKTNTPSQSVPSGGQASRPKDPSRDGYLFNGWFTGNTAVAYDFSQPVTGSITLTAKWTRITSSWSLKPTSGPAEGGTRITLTTPTTSDIRFSHIETGKDFALAMGSDGNLYSWGNTTNGALGRETNQTPENLPGVVTPPTGVRFTQFSAGSGYSLALGSDGNLYSWGNNSSGQLGTGSTDYSPHSTPSKGSMPTDGTKFTQISAGNYHSLAMGTDGNLYSWGDNGTGALGRETDQTPENRPGVVTPPTGVRFTQFSAGSGYSLALGSDGNLYSWGNNGTGQLGIGGADSNQHNTPSKGSMPADGTKFTQISAGYYHSLAMGTDGNLYSWGDNSLGQLGRALTSTSTLNDGTPHKVNPPAGVTRFIQVIAGGDNSLAMGWDGNLYSWGDNSKGQLGRSASSTQDGTPRRVAMPAGITITQGRIEGGYLGGYALGLGSDGNLYSWGDNSSRQLARTPASATPANRPGMVAFPESPRPTGISFGGTAGTNLAANTNGTWSVTTPQHAGGKTDVTVSWSRNGQQPDARLDYTYINPHTVTFDSAGGNPVPDPQRITIGKQATRPTSSPAKAGFLFDGWFLKDANGKSDVAYDFSQPVTGDITLVAHWSPANTGGWSINPSKGNAMGGQQATITPPKLSRGIRFNQVSAGILTNNFSIGVASDGNAYAWGSNQYGQLGQGTTSSTPQKTPVKVPLPDGVASGFTYTQAAAGGHHVLAIGSDGIVYSWGTNDHGQLGNGSLDANTPQTSPMPVKGADGQPFKAVQVSAGYADSAAISPDGRVYTWGSEYNDHSTWGTSKRAPTLAKDPDGSGQGLHAVQVSVGWGLVMALDADGNVYTWGFNNYGQLGNGTATGDNSTTYAADPARVPDPKDTSKAFKAVQISAGGFHALAIGQDGAAWTWGYNKFRQLGDGSTTNRPRPKLVGNPSDSSQPFQVAQISAGAIHSLAVDQNGTAWAWGWNVYGQLGDGTTSNRSTPTRVLPPAGQGSAGTGLATARTSGGYFHSLAIGRDGNAYAWGDNQYGGLGNGSATQSSMPTPVAFNSALLITGVKFDQAAVGSLQQNADGSVSFATPAHNPGQADVIVDWTLGGVGQTQARLSYTYEGTLPLTGGNGSMILLLAAGLLATAGAVAAGRHRREAHALHV</sequence>
<feature type="region of interest" description="Disordered" evidence="8">
    <location>
        <begin position="317"/>
        <end position="336"/>
    </location>
</feature>
<dbReference type="PROSITE" id="PS00626">
    <property type="entry name" value="RCC1_2"/>
    <property type="match status" value="4"/>
</dbReference>
<dbReference type="NCBIfam" id="TIGR02543">
    <property type="entry name" value="List_Bact_rpt"/>
    <property type="match status" value="2"/>
</dbReference>
<evidence type="ECO:0000259" key="11">
    <source>
        <dbReference type="Pfam" id="PF25390"/>
    </source>
</evidence>
<dbReference type="Gene3D" id="2.60.40.4270">
    <property type="entry name" value="Listeria-Bacteroides repeat domain"/>
    <property type="match status" value="2"/>
</dbReference>
<evidence type="ECO:0000313" key="12">
    <source>
        <dbReference type="EMBL" id="TSJ86186.1"/>
    </source>
</evidence>
<feature type="transmembrane region" description="Helical" evidence="9">
    <location>
        <begin position="1250"/>
        <end position="1268"/>
    </location>
</feature>
<dbReference type="Gene3D" id="2.130.10.30">
    <property type="entry name" value="Regulator of chromosome condensation 1/beta-lactamase-inhibitor protein II"/>
    <property type="match status" value="4"/>
</dbReference>
<feature type="domain" description="RCC1-like" evidence="11">
    <location>
        <begin position="840"/>
        <end position="1180"/>
    </location>
</feature>
<dbReference type="InterPro" id="IPR058923">
    <property type="entry name" value="RCC1-like_dom"/>
</dbReference>
<comment type="caution">
    <text evidence="12">The sequence shown here is derived from an EMBL/GenBank/DDBJ whole genome shotgun (WGS) entry which is preliminary data.</text>
</comment>
<dbReference type="PANTHER" id="PTHR45982">
    <property type="entry name" value="REGULATOR OF CHROMOSOME CONDENSATION"/>
    <property type="match status" value="1"/>
</dbReference>
<name>A0A556RBD4_9BIFI</name>
<feature type="compositionally biased region" description="Polar residues" evidence="8">
    <location>
        <begin position="117"/>
        <end position="157"/>
    </location>
</feature>
<evidence type="ECO:0000256" key="1">
    <source>
        <dbReference type="ARBA" id="ARBA00004196"/>
    </source>
</evidence>
<dbReference type="Pfam" id="PF13540">
    <property type="entry name" value="RCC1_2"/>
    <property type="match status" value="1"/>
</dbReference>
<keyword evidence="9" id="KW-0812">Transmembrane</keyword>